<dbReference type="EMBL" id="CP084167">
    <property type="protein sequence ID" value="UJG44483.1"/>
    <property type="molecule type" value="Genomic_DNA"/>
</dbReference>
<dbReference type="AlphaFoldDB" id="A0A9Y1BSM3"/>
<gene>
    <name evidence="1" type="ORF">K9W46_04720</name>
</gene>
<evidence type="ECO:0000313" key="1">
    <source>
        <dbReference type="EMBL" id="UJG44483.1"/>
    </source>
</evidence>
<reference evidence="1" key="1">
    <citation type="journal article" date="2022" name="Nat. Microbiol.">
        <title>Unique mobile elements and scalable gene flow at the prokaryote-eukaryote boundary revealed by circularized Asgard archaea genomes.</title>
        <authorList>
            <person name="Wu F."/>
            <person name="Speth D.R."/>
            <person name="Philosof A."/>
            <person name="Cremiere A."/>
            <person name="Narayanan A."/>
            <person name="Barco R.A."/>
            <person name="Connon S.A."/>
            <person name="Amend J.P."/>
            <person name="Antoshechkin I.A."/>
            <person name="Orphan V.J."/>
        </authorList>
    </citation>
    <scope>NUCLEOTIDE SEQUENCE</scope>
    <source>
        <strain evidence="1">PR6</strain>
    </source>
</reference>
<accession>A0A9Y1BSM3</accession>
<protein>
    <submittedName>
        <fullName evidence="1">Uncharacterized protein</fullName>
    </submittedName>
</protein>
<proteinExistence type="predicted"/>
<sequence>MTYQLISKKMIERIMEKSKFERIVPAESKKEEVEFVEKMYCPMCKTSHYCNIIYEKKKEEENQTYNLTIIRCNYCFAVFPLKFYKEEQLNRFKKQD</sequence>
<name>A0A9Y1BSM3_9ARCH</name>
<dbReference type="Proteomes" id="UP001200513">
    <property type="component" value="Chromosome"/>
</dbReference>
<organism evidence="1">
    <name type="scientific">Candidatus Heimdallarchaeum endolithica</name>
    <dbReference type="NCBI Taxonomy" id="2876572"/>
    <lineage>
        <taxon>Archaea</taxon>
        <taxon>Promethearchaeati</taxon>
        <taxon>Candidatus Heimdallarchaeota</taxon>
        <taxon>Candidatus Heimdallarchaeia (ex Rinke et al. 2021) (nom. nud.)</taxon>
        <taxon>Candidatus Heimdallarchaeales</taxon>
        <taxon>Candidatus Heimdallarchaeaceae</taxon>
        <taxon>Candidatus Heimdallarchaeum</taxon>
    </lineage>
</organism>